<evidence type="ECO:0000256" key="1">
    <source>
        <dbReference type="ARBA" id="ARBA00022737"/>
    </source>
</evidence>
<dbReference type="InterPro" id="IPR011990">
    <property type="entry name" value="TPR-like_helical_dom_sf"/>
</dbReference>
<evidence type="ECO:0000256" key="3">
    <source>
        <dbReference type="PROSITE-ProRule" id="PRU00339"/>
    </source>
</evidence>
<dbReference type="SMART" id="SM00028">
    <property type="entry name" value="TPR"/>
    <property type="match status" value="4"/>
</dbReference>
<dbReference type="PANTHER" id="PTHR45586">
    <property type="entry name" value="TPR REPEAT-CONTAINING PROTEIN PA4667"/>
    <property type="match status" value="1"/>
</dbReference>
<evidence type="ECO:0000313" key="4">
    <source>
        <dbReference type="EMBL" id="SDS95073.1"/>
    </source>
</evidence>
<dbReference type="Gene3D" id="1.25.40.10">
    <property type="entry name" value="Tetratricopeptide repeat domain"/>
    <property type="match status" value="1"/>
</dbReference>
<dbReference type="STRING" id="652787.SAMN05216490_2159"/>
<sequence length="372" mass="42443">MQSRKIIIPVLFLLFITPYAFCQSEVFKPVINNLALYKKKKDLKYLGAAKKSIDSLFTTKADSSDLKKIVYRIVVNSSILYIDSLNTLKQPDILLDQTVKWMDKISLSKKINRFRDEMDFSNDCIANVYIRKGFAYMYTSDFSNAEKAFIKAQEYAPSFKQLNFYIAYSNNKLGNLKDAAKYYDNLISTDSTKAEYIETVSNIYKSIGDTAKALEALQKGRRRLPDDKLLLLDQANIYNNQKNYDALAPLLGTLLANYPNNADIAFVAANCYDHLGLYDKAEPLYLRAIDLNSAAYDPVLNLGVLYFKESLIKKGNDQQKYISQATQLLETANEISPNDARSLEVLQLVYEKTQNKNQLLNVTNKLKELNNQ</sequence>
<keyword evidence="5" id="KW-1185">Reference proteome</keyword>
<dbReference type="SUPFAM" id="SSF48452">
    <property type="entry name" value="TPR-like"/>
    <property type="match status" value="1"/>
</dbReference>
<dbReference type="InterPro" id="IPR051012">
    <property type="entry name" value="CellSynth/LPSAsmb/PSIAsmb"/>
</dbReference>
<gene>
    <name evidence="4" type="ORF">SAMN05216490_2159</name>
</gene>
<name>A0A1H1WD69_MUCMA</name>
<dbReference type="RefSeq" id="WP_091372202.1">
    <property type="nucleotide sequence ID" value="NZ_LT629740.1"/>
</dbReference>
<keyword evidence="2 3" id="KW-0802">TPR repeat</keyword>
<organism evidence="4 5">
    <name type="scientific">Mucilaginibacter mallensis</name>
    <dbReference type="NCBI Taxonomy" id="652787"/>
    <lineage>
        <taxon>Bacteria</taxon>
        <taxon>Pseudomonadati</taxon>
        <taxon>Bacteroidota</taxon>
        <taxon>Sphingobacteriia</taxon>
        <taxon>Sphingobacteriales</taxon>
        <taxon>Sphingobacteriaceae</taxon>
        <taxon>Mucilaginibacter</taxon>
    </lineage>
</organism>
<protein>
    <submittedName>
        <fullName evidence="4">Tetratricopeptide repeat-containing protein</fullName>
    </submittedName>
</protein>
<dbReference type="Pfam" id="PF13432">
    <property type="entry name" value="TPR_16"/>
    <property type="match status" value="2"/>
</dbReference>
<dbReference type="OrthoDB" id="747875at2"/>
<evidence type="ECO:0000256" key="2">
    <source>
        <dbReference type="ARBA" id="ARBA00022803"/>
    </source>
</evidence>
<keyword evidence="1" id="KW-0677">Repeat</keyword>
<dbReference type="PROSITE" id="PS50005">
    <property type="entry name" value="TPR"/>
    <property type="match status" value="1"/>
</dbReference>
<dbReference type="EMBL" id="LT629740">
    <property type="protein sequence ID" value="SDS95073.1"/>
    <property type="molecule type" value="Genomic_DNA"/>
</dbReference>
<reference evidence="4 5" key="1">
    <citation type="submission" date="2016-10" db="EMBL/GenBank/DDBJ databases">
        <authorList>
            <person name="de Groot N.N."/>
        </authorList>
    </citation>
    <scope>NUCLEOTIDE SEQUENCE [LARGE SCALE GENOMIC DNA]</scope>
    <source>
        <strain evidence="4 5">MP1X4</strain>
    </source>
</reference>
<evidence type="ECO:0000313" key="5">
    <source>
        <dbReference type="Proteomes" id="UP000199679"/>
    </source>
</evidence>
<dbReference type="Proteomes" id="UP000199679">
    <property type="component" value="Chromosome I"/>
</dbReference>
<accession>A0A1H1WD69</accession>
<feature type="repeat" description="TPR" evidence="3">
    <location>
        <begin position="126"/>
        <end position="159"/>
    </location>
</feature>
<proteinExistence type="predicted"/>
<dbReference type="AlphaFoldDB" id="A0A1H1WD69"/>
<dbReference type="InterPro" id="IPR019734">
    <property type="entry name" value="TPR_rpt"/>
</dbReference>
<dbReference type="PANTHER" id="PTHR45586:SF1">
    <property type="entry name" value="LIPOPOLYSACCHARIDE ASSEMBLY PROTEIN B"/>
    <property type="match status" value="1"/>
</dbReference>